<protein>
    <submittedName>
        <fullName evidence="2">Uncharacterized protein</fullName>
    </submittedName>
</protein>
<proteinExistence type="predicted"/>
<dbReference type="OMA" id="WYSSWAY"/>
<comment type="caution">
    <text evidence="2">The sequence shown here is derived from an EMBL/GenBank/DDBJ whole genome shotgun (WGS) entry which is preliminary data.</text>
</comment>
<dbReference type="Proteomes" id="UP000001861">
    <property type="component" value="Unassembled WGS sequence"/>
</dbReference>
<feature type="transmembrane region" description="Helical" evidence="1">
    <location>
        <begin position="90"/>
        <end position="114"/>
    </location>
</feature>
<evidence type="ECO:0000256" key="1">
    <source>
        <dbReference type="SAM" id="Phobius"/>
    </source>
</evidence>
<sequence>MFASAITSYFMPWFEEPVDYSWSFFRIVSPLDVARDLITAAFQILRDSDVGGILEDDGLPPPTPRFRYSSAYHDLSQSRPGIVMRFLRRFLLGLPLVGAVSIVHLLLSFQALAPVHWLARYRGARRRNGNDRDIATLIVVALIVAGSARALYKIYQKIEEFVRSLLTMAEDAILEVNG</sequence>
<keyword evidence="1" id="KW-1133">Transmembrane helix</keyword>
<name>A8N1A1_COPC7</name>
<organism evidence="2 3">
    <name type="scientific">Coprinopsis cinerea (strain Okayama-7 / 130 / ATCC MYA-4618 / FGSC 9003)</name>
    <name type="common">Inky cap fungus</name>
    <name type="synonym">Hormographiella aspergillata</name>
    <dbReference type="NCBI Taxonomy" id="240176"/>
    <lineage>
        <taxon>Eukaryota</taxon>
        <taxon>Fungi</taxon>
        <taxon>Dikarya</taxon>
        <taxon>Basidiomycota</taxon>
        <taxon>Agaricomycotina</taxon>
        <taxon>Agaricomycetes</taxon>
        <taxon>Agaricomycetidae</taxon>
        <taxon>Agaricales</taxon>
        <taxon>Agaricineae</taxon>
        <taxon>Psathyrellaceae</taxon>
        <taxon>Coprinopsis</taxon>
    </lineage>
</organism>
<dbReference type="OrthoDB" id="264354at2759"/>
<accession>A8N1A1</accession>
<dbReference type="KEGG" id="cci:CC1G_10522"/>
<evidence type="ECO:0000313" key="2">
    <source>
        <dbReference type="EMBL" id="EAU93154.2"/>
    </source>
</evidence>
<evidence type="ECO:0000313" key="3">
    <source>
        <dbReference type="Proteomes" id="UP000001861"/>
    </source>
</evidence>
<dbReference type="InParanoid" id="A8N1A1"/>
<dbReference type="GeneID" id="6005075"/>
<dbReference type="VEuPathDB" id="FungiDB:CC1G_10522"/>
<dbReference type="STRING" id="240176.A8N1A1"/>
<feature type="transmembrane region" description="Helical" evidence="1">
    <location>
        <begin position="134"/>
        <end position="152"/>
    </location>
</feature>
<dbReference type="HOGENOM" id="CLU_1510525_0_0_1"/>
<keyword evidence="1" id="KW-0812">Transmembrane</keyword>
<dbReference type="RefSeq" id="XP_001828650.2">
    <property type="nucleotide sequence ID" value="XM_001828598.2"/>
</dbReference>
<keyword evidence="1" id="KW-0472">Membrane</keyword>
<dbReference type="AlphaFoldDB" id="A8N1A1"/>
<dbReference type="EMBL" id="AACS02000001">
    <property type="protein sequence ID" value="EAU93154.2"/>
    <property type="molecule type" value="Genomic_DNA"/>
</dbReference>
<dbReference type="eggNOG" id="ENOG502S6DH">
    <property type="taxonomic scope" value="Eukaryota"/>
</dbReference>
<keyword evidence="3" id="KW-1185">Reference proteome</keyword>
<reference evidence="2 3" key="1">
    <citation type="journal article" date="2010" name="Proc. Natl. Acad. Sci. U.S.A.">
        <title>Insights into evolution of multicellular fungi from the assembled chromosomes of the mushroom Coprinopsis cinerea (Coprinus cinereus).</title>
        <authorList>
            <person name="Stajich J.E."/>
            <person name="Wilke S.K."/>
            <person name="Ahren D."/>
            <person name="Au C.H."/>
            <person name="Birren B.W."/>
            <person name="Borodovsky M."/>
            <person name="Burns C."/>
            <person name="Canback B."/>
            <person name="Casselton L.A."/>
            <person name="Cheng C.K."/>
            <person name="Deng J."/>
            <person name="Dietrich F.S."/>
            <person name="Fargo D.C."/>
            <person name="Farman M.L."/>
            <person name="Gathman A.C."/>
            <person name="Goldberg J."/>
            <person name="Guigo R."/>
            <person name="Hoegger P.J."/>
            <person name="Hooker J.B."/>
            <person name="Huggins A."/>
            <person name="James T.Y."/>
            <person name="Kamada T."/>
            <person name="Kilaru S."/>
            <person name="Kodira C."/>
            <person name="Kues U."/>
            <person name="Kupfer D."/>
            <person name="Kwan H.S."/>
            <person name="Lomsadze A."/>
            <person name="Li W."/>
            <person name="Lilly W.W."/>
            <person name="Ma L.J."/>
            <person name="Mackey A.J."/>
            <person name="Manning G."/>
            <person name="Martin F."/>
            <person name="Muraguchi H."/>
            <person name="Natvig D.O."/>
            <person name="Palmerini H."/>
            <person name="Ramesh M.A."/>
            <person name="Rehmeyer C.J."/>
            <person name="Roe B.A."/>
            <person name="Shenoy N."/>
            <person name="Stanke M."/>
            <person name="Ter-Hovhannisyan V."/>
            <person name="Tunlid A."/>
            <person name="Velagapudi R."/>
            <person name="Vision T.J."/>
            <person name="Zeng Q."/>
            <person name="Zolan M.E."/>
            <person name="Pukkila P.J."/>
        </authorList>
    </citation>
    <scope>NUCLEOTIDE SEQUENCE [LARGE SCALE GENOMIC DNA]</scope>
    <source>
        <strain evidence="3">Okayama-7 / 130 / ATCC MYA-4618 / FGSC 9003</strain>
    </source>
</reference>
<gene>
    <name evidence="2" type="ORF">CC1G_10522</name>
</gene>